<proteinExistence type="predicted"/>
<feature type="chain" id="PRO_5012213012" description="HEAT repeat-containing protein" evidence="1">
    <location>
        <begin position="19"/>
        <end position="154"/>
    </location>
</feature>
<dbReference type="EMBL" id="FWXS01000001">
    <property type="protein sequence ID" value="SMC34630.1"/>
    <property type="molecule type" value="Genomic_DNA"/>
</dbReference>
<organism evidence="2 3">
    <name type="scientific">Moheibacter sediminis</name>
    <dbReference type="NCBI Taxonomy" id="1434700"/>
    <lineage>
        <taxon>Bacteria</taxon>
        <taxon>Pseudomonadati</taxon>
        <taxon>Bacteroidota</taxon>
        <taxon>Flavobacteriia</taxon>
        <taxon>Flavobacteriales</taxon>
        <taxon>Weeksellaceae</taxon>
        <taxon>Moheibacter</taxon>
    </lineage>
</organism>
<dbReference type="RefSeq" id="WP_084015572.1">
    <property type="nucleotide sequence ID" value="NZ_FWXS01000001.1"/>
</dbReference>
<protein>
    <recommendedName>
        <fullName evidence="4">HEAT repeat-containing protein</fullName>
    </recommendedName>
</protein>
<accession>A0A1W1YEJ1</accession>
<dbReference type="Proteomes" id="UP000192393">
    <property type="component" value="Unassembled WGS sequence"/>
</dbReference>
<reference evidence="2 3" key="1">
    <citation type="submission" date="2017-04" db="EMBL/GenBank/DDBJ databases">
        <authorList>
            <person name="Afonso C.L."/>
            <person name="Miller P.J."/>
            <person name="Scott M.A."/>
            <person name="Spackman E."/>
            <person name="Goraichik I."/>
            <person name="Dimitrov K.M."/>
            <person name="Suarez D.L."/>
            <person name="Swayne D.E."/>
        </authorList>
    </citation>
    <scope>NUCLEOTIDE SEQUENCE [LARGE SCALE GENOMIC DNA]</scope>
    <source>
        <strain evidence="2 3">CGMCC 1.12708</strain>
    </source>
</reference>
<name>A0A1W1YEJ1_9FLAO</name>
<keyword evidence="1" id="KW-0732">Signal</keyword>
<gene>
    <name evidence="2" type="ORF">SAMN06296427_101307</name>
</gene>
<evidence type="ECO:0000256" key="1">
    <source>
        <dbReference type="SAM" id="SignalP"/>
    </source>
</evidence>
<dbReference type="OrthoDB" id="663842at2"/>
<dbReference type="AlphaFoldDB" id="A0A1W1YEJ1"/>
<evidence type="ECO:0008006" key="4">
    <source>
        <dbReference type="Google" id="ProtNLM"/>
    </source>
</evidence>
<evidence type="ECO:0000313" key="2">
    <source>
        <dbReference type="EMBL" id="SMC34630.1"/>
    </source>
</evidence>
<feature type="signal peptide" evidence="1">
    <location>
        <begin position="1"/>
        <end position="18"/>
    </location>
</feature>
<evidence type="ECO:0000313" key="3">
    <source>
        <dbReference type="Proteomes" id="UP000192393"/>
    </source>
</evidence>
<keyword evidence="3" id="KW-1185">Reference proteome</keyword>
<sequence>MKNAILFVVLLGSISLFAQSTAIRKAYRDATKSEEKAKTFYNLVDDVSQSDKAVMVAYKGAGKMLLARYAPLTKRKPKIKEAIEWIEKAVKADSDNVEIRLLRLSVQENLPKFLGYNDNIEEDKKFVKDALPNIKDKELVEMINGYFTEFSKKK</sequence>
<dbReference type="STRING" id="1434700.SAMN06296427_101307"/>